<gene>
    <name evidence="5" type="ORF">B0A52_02793</name>
</gene>
<dbReference type="OrthoDB" id="10265903at2759"/>
<dbReference type="GO" id="GO:0006412">
    <property type="term" value="P:translation"/>
    <property type="evidence" value="ECO:0007669"/>
    <property type="project" value="InterPro"/>
</dbReference>
<name>A0A438NDM9_EXOME</name>
<dbReference type="InterPro" id="IPR052010">
    <property type="entry name" value="Ribosomal_LSU_bL36"/>
</dbReference>
<dbReference type="EMBL" id="NAJM01000006">
    <property type="protein sequence ID" value="RVX73903.1"/>
    <property type="molecule type" value="Genomic_DNA"/>
</dbReference>
<keyword evidence="2 4" id="KW-0689">Ribosomal protein</keyword>
<dbReference type="PROSITE" id="PS00828">
    <property type="entry name" value="RIBOSOMAL_L36"/>
    <property type="match status" value="1"/>
</dbReference>
<dbReference type="NCBIfam" id="TIGR01022">
    <property type="entry name" value="rpmJ_bact"/>
    <property type="match status" value="1"/>
</dbReference>
<evidence type="ECO:0000313" key="6">
    <source>
        <dbReference type="Proteomes" id="UP000288859"/>
    </source>
</evidence>
<dbReference type="GO" id="GO:0005840">
    <property type="term" value="C:ribosome"/>
    <property type="evidence" value="ECO:0007669"/>
    <property type="project" value="UniProtKB-KW"/>
</dbReference>
<accession>A0A438NDM9</accession>
<sequence length="140" mass="15317">MRNMLDRAISLPMRRLGRLFPTYINSSRSLAQSSSTTAAAAAAATGSSTRSYISRLFFSSSAAIKPCSMTPTHVGTKLAHKCSQGHISQTSDVQSAVQSRGMKTRSSVKRLCDGCKPVRRKNRVFIICSKNPKHKQRQGK</sequence>
<evidence type="ECO:0000256" key="3">
    <source>
        <dbReference type="ARBA" id="ARBA00023274"/>
    </source>
</evidence>
<comment type="similarity">
    <text evidence="1 4">Belongs to the bacterial ribosomal protein bL36 family.</text>
</comment>
<comment type="caution">
    <text evidence="5">The sequence shown here is derived from an EMBL/GenBank/DDBJ whole genome shotgun (WGS) entry which is preliminary data.</text>
</comment>
<evidence type="ECO:0000256" key="4">
    <source>
        <dbReference type="RuleBase" id="RU000570"/>
    </source>
</evidence>
<reference evidence="5 6" key="1">
    <citation type="submission" date="2017-03" db="EMBL/GenBank/DDBJ databases">
        <title>Genomes of endolithic fungi from Antarctica.</title>
        <authorList>
            <person name="Coleine C."/>
            <person name="Masonjones S."/>
            <person name="Stajich J.E."/>
        </authorList>
    </citation>
    <scope>NUCLEOTIDE SEQUENCE [LARGE SCALE GENOMIC DNA]</scope>
    <source>
        <strain evidence="5 6">CCFEE 6314</strain>
    </source>
</reference>
<dbReference type="InterPro" id="IPR000473">
    <property type="entry name" value="Ribosomal_bL36"/>
</dbReference>
<dbReference type="PANTHER" id="PTHR18804">
    <property type="entry name" value="RIBOSOMAL PROTEIN"/>
    <property type="match status" value="1"/>
</dbReference>
<dbReference type="GO" id="GO:1990904">
    <property type="term" value="C:ribonucleoprotein complex"/>
    <property type="evidence" value="ECO:0007669"/>
    <property type="project" value="UniProtKB-KW"/>
</dbReference>
<dbReference type="Pfam" id="PF00444">
    <property type="entry name" value="Ribosomal_L36"/>
    <property type="match status" value="1"/>
</dbReference>
<keyword evidence="3 4" id="KW-0687">Ribonucleoprotein</keyword>
<protein>
    <recommendedName>
        <fullName evidence="4">Ribosomal protein</fullName>
    </recommendedName>
</protein>
<dbReference type="AlphaFoldDB" id="A0A438NDM9"/>
<evidence type="ECO:0000256" key="2">
    <source>
        <dbReference type="ARBA" id="ARBA00022980"/>
    </source>
</evidence>
<dbReference type="InterPro" id="IPR035977">
    <property type="entry name" value="Ribosomal_bL36_sp"/>
</dbReference>
<evidence type="ECO:0000313" key="5">
    <source>
        <dbReference type="EMBL" id="RVX73903.1"/>
    </source>
</evidence>
<evidence type="ECO:0000256" key="1">
    <source>
        <dbReference type="ARBA" id="ARBA00007645"/>
    </source>
</evidence>
<dbReference type="HAMAP" id="MF_00251">
    <property type="entry name" value="Ribosomal_bL36"/>
    <property type="match status" value="1"/>
</dbReference>
<dbReference type="GO" id="GO:0003735">
    <property type="term" value="F:structural constituent of ribosome"/>
    <property type="evidence" value="ECO:0007669"/>
    <property type="project" value="InterPro"/>
</dbReference>
<organism evidence="5 6">
    <name type="scientific">Exophiala mesophila</name>
    <name type="common">Black yeast-like fungus</name>
    <dbReference type="NCBI Taxonomy" id="212818"/>
    <lineage>
        <taxon>Eukaryota</taxon>
        <taxon>Fungi</taxon>
        <taxon>Dikarya</taxon>
        <taxon>Ascomycota</taxon>
        <taxon>Pezizomycotina</taxon>
        <taxon>Eurotiomycetes</taxon>
        <taxon>Chaetothyriomycetidae</taxon>
        <taxon>Chaetothyriales</taxon>
        <taxon>Herpotrichiellaceae</taxon>
        <taxon>Exophiala</taxon>
    </lineage>
</organism>
<dbReference type="SUPFAM" id="SSF57840">
    <property type="entry name" value="Ribosomal protein L36"/>
    <property type="match status" value="1"/>
</dbReference>
<dbReference type="Proteomes" id="UP000288859">
    <property type="component" value="Unassembled WGS sequence"/>
</dbReference>
<dbReference type="PANTHER" id="PTHR18804:SF16">
    <property type="entry name" value="RIBOSOMAL PROTEIN"/>
    <property type="match status" value="1"/>
</dbReference>
<proteinExistence type="inferred from homology"/>